<dbReference type="InterPro" id="IPR012338">
    <property type="entry name" value="Beta-lactam/transpept-like"/>
</dbReference>
<dbReference type="RefSeq" id="WP_227231337.1">
    <property type="nucleotide sequence ID" value="NZ_JAJCVJ010000003.1"/>
</dbReference>
<dbReference type="PANTHER" id="PTHR43319:SF3">
    <property type="entry name" value="BETA-LACTAMASE-RELATED DOMAIN-CONTAINING PROTEIN"/>
    <property type="match status" value="1"/>
</dbReference>
<protein>
    <submittedName>
        <fullName evidence="2">Serine hydrolase domain-containing protein</fullName>
        <ecNumber evidence="2">3.-.-.-</ecNumber>
    </submittedName>
</protein>
<dbReference type="AlphaFoldDB" id="A0ABD5RG26"/>
<reference evidence="2 3" key="1">
    <citation type="journal article" date="2019" name="Int. J. Syst. Evol. Microbiol.">
        <title>The Global Catalogue of Microorganisms (GCM) 10K type strain sequencing project: providing services to taxonomists for standard genome sequencing and annotation.</title>
        <authorList>
            <consortium name="The Broad Institute Genomics Platform"/>
            <consortium name="The Broad Institute Genome Sequencing Center for Infectious Disease"/>
            <person name="Wu L."/>
            <person name="Ma J."/>
        </authorList>
    </citation>
    <scope>NUCLEOTIDE SEQUENCE [LARGE SCALE GENOMIC DNA]</scope>
    <source>
        <strain evidence="2 3">CGMCC 1.12237</strain>
    </source>
</reference>
<dbReference type="PANTHER" id="PTHR43319">
    <property type="entry name" value="BETA-LACTAMASE-RELATED"/>
    <property type="match status" value="1"/>
</dbReference>
<evidence type="ECO:0000313" key="2">
    <source>
        <dbReference type="EMBL" id="MFC5368767.1"/>
    </source>
</evidence>
<dbReference type="EMBL" id="JBHSKX010000004">
    <property type="protein sequence ID" value="MFC5368767.1"/>
    <property type="molecule type" value="Genomic_DNA"/>
</dbReference>
<comment type="caution">
    <text evidence="2">The sequence shown here is derived from an EMBL/GenBank/DDBJ whole genome shotgun (WGS) entry which is preliminary data.</text>
</comment>
<organism evidence="2 3">
    <name type="scientific">Salinirubrum litoreum</name>
    <dbReference type="NCBI Taxonomy" id="1126234"/>
    <lineage>
        <taxon>Archaea</taxon>
        <taxon>Methanobacteriati</taxon>
        <taxon>Methanobacteriota</taxon>
        <taxon>Stenosarchaea group</taxon>
        <taxon>Halobacteria</taxon>
        <taxon>Halobacteriales</taxon>
        <taxon>Haloferacaceae</taxon>
        <taxon>Salinirubrum</taxon>
    </lineage>
</organism>
<keyword evidence="2" id="KW-0378">Hydrolase</keyword>
<dbReference type="EC" id="3.-.-.-" evidence="2"/>
<dbReference type="Gene3D" id="3.40.710.10">
    <property type="entry name" value="DD-peptidase/beta-lactamase superfamily"/>
    <property type="match status" value="1"/>
</dbReference>
<dbReference type="InterPro" id="IPR001466">
    <property type="entry name" value="Beta-lactam-related"/>
</dbReference>
<name>A0ABD5RG26_9EURY</name>
<dbReference type="InterPro" id="IPR052907">
    <property type="entry name" value="Beta-lactamase/esterase"/>
</dbReference>
<dbReference type="SUPFAM" id="SSF56601">
    <property type="entry name" value="beta-lactamase/transpeptidase-like"/>
    <property type="match status" value="1"/>
</dbReference>
<proteinExistence type="predicted"/>
<accession>A0ABD5RG26</accession>
<evidence type="ECO:0000313" key="3">
    <source>
        <dbReference type="Proteomes" id="UP001596201"/>
    </source>
</evidence>
<dbReference type="Pfam" id="PF00144">
    <property type="entry name" value="Beta-lactamase"/>
    <property type="match status" value="1"/>
</dbReference>
<sequence>MAPGFEPVHETFRENFESRRELGAACAVVHEGAVVVDLWGGYRDTGRTDPWTADTLVLVFSTTKGIAGGVMAHAHSEGLFDYDDPAADYWPAFGQQGKDDVTIRQLLAHQAGLAGIETTLTPAKIADRDGLVDLLARKEPDWEPGTRHGYHAWSLGWYESELLRRAAPGSRTLGRYLREELAGPLDADIYVGLPDEDGGVSETRIAEVQSFGPLDLLRSVGSFPPGMLLGLANPWSLTTRAMSPFDVSTPAELNDPAYRRLEIPAGNGVCRVRDLARFYADLIDEDGFLDAETREALAASGTPPTDGTHDVILHTDTAYSLGFWKPFDGFRFGSSSAFGAPGAGGSFAFADPERELAFAYAPNRMGTHVWDDPRETALREAVLDCL</sequence>
<dbReference type="Proteomes" id="UP001596201">
    <property type="component" value="Unassembled WGS sequence"/>
</dbReference>
<feature type="domain" description="Beta-lactamase-related" evidence="1">
    <location>
        <begin position="12"/>
        <end position="381"/>
    </location>
</feature>
<evidence type="ECO:0000259" key="1">
    <source>
        <dbReference type="Pfam" id="PF00144"/>
    </source>
</evidence>
<keyword evidence="3" id="KW-1185">Reference proteome</keyword>
<gene>
    <name evidence="2" type="ORF">ACFPJ5_17730</name>
</gene>
<dbReference type="GO" id="GO:0016787">
    <property type="term" value="F:hydrolase activity"/>
    <property type="evidence" value="ECO:0007669"/>
    <property type="project" value="UniProtKB-KW"/>
</dbReference>